<dbReference type="InterPro" id="IPR000212">
    <property type="entry name" value="DNA_helicase_UvrD/REP"/>
</dbReference>
<keyword evidence="6 16" id="KW-0347">Helicase</keyword>
<protein>
    <recommendedName>
        <fullName evidence="13">DNA 3'-5' helicase</fullName>
        <ecNumber evidence="13">5.6.2.4</ecNumber>
    </recommendedName>
    <alternativeName>
        <fullName evidence="14">DNA 3'-5' helicase II</fullName>
    </alternativeName>
</protein>
<comment type="caution">
    <text evidence="19">The sequence shown here is derived from an EMBL/GenBank/DDBJ whole genome shotgun (WGS) entry which is preliminary data.</text>
</comment>
<dbReference type="RefSeq" id="WP_106521570.1">
    <property type="nucleotide sequence ID" value="NZ_PYGD01000001.1"/>
</dbReference>
<organism evidence="19 20">
    <name type="scientific">Taibaiella chishuiensis</name>
    <dbReference type="NCBI Taxonomy" id="1434707"/>
    <lineage>
        <taxon>Bacteria</taxon>
        <taxon>Pseudomonadati</taxon>
        <taxon>Bacteroidota</taxon>
        <taxon>Chitinophagia</taxon>
        <taxon>Chitinophagales</taxon>
        <taxon>Chitinophagaceae</taxon>
        <taxon>Taibaiella</taxon>
    </lineage>
</organism>
<dbReference type="GO" id="GO:0000725">
    <property type="term" value="P:recombinational repair"/>
    <property type="evidence" value="ECO:0007669"/>
    <property type="project" value="TreeGrafter"/>
</dbReference>
<evidence type="ECO:0000256" key="3">
    <source>
        <dbReference type="ARBA" id="ARBA00022741"/>
    </source>
</evidence>
<keyword evidence="4" id="KW-0227">DNA damage</keyword>
<keyword evidence="10" id="KW-0234">DNA repair</keyword>
<dbReference type="GO" id="GO:0004527">
    <property type="term" value="F:exonuclease activity"/>
    <property type="evidence" value="ECO:0007669"/>
    <property type="project" value="UniProtKB-KW"/>
</dbReference>
<feature type="binding site" evidence="16">
    <location>
        <begin position="34"/>
        <end position="41"/>
    </location>
    <ligand>
        <name>ATP</name>
        <dbReference type="ChEBI" id="CHEBI:30616"/>
    </ligand>
</feature>
<dbReference type="PROSITE" id="PS51198">
    <property type="entry name" value="UVRD_HELICASE_ATP_BIND"/>
    <property type="match status" value="1"/>
</dbReference>
<dbReference type="InterPro" id="IPR038726">
    <property type="entry name" value="PDDEXK_AddAB-type"/>
</dbReference>
<evidence type="ECO:0000256" key="14">
    <source>
        <dbReference type="ARBA" id="ARBA00034923"/>
    </source>
</evidence>
<dbReference type="InterPro" id="IPR011604">
    <property type="entry name" value="PDDEXK-like_dom_sf"/>
</dbReference>
<evidence type="ECO:0000256" key="7">
    <source>
        <dbReference type="ARBA" id="ARBA00022839"/>
    </source>
</evidence>
<evidence type="ECO:0000259" key="18">
    <source>
        <dbReference type="PROSITE" id="PS51217"/>
    </source>
</evidence>
<evidence type="ECO:0000313" key="20">
    <source>
        <dbReference type="Proteomes" id="UP000240572"/>
    </source>
</evidence>
<evidence type="ECO:0000256" key="12">
    <source>
        <dbReference type="ARBA" id="ARBA00034617"/>
    </source>
</evidence>
<evidence type="ECO:0000256" key="5">
    <source>
        <dbReference type="ARBA" id="ARBA00022801"/>
    </source>
</evidence>
<dbReference type="InterPro" id="IPR027417">
    <property type="entry name" value="P-loop_NTPase"/>
</dbReference>
<comment type="catalytic activity">
    <reaction evidence="15">
        <text>ATP + H2O = ADP + phosphate + H(+)</text>
        <dbReference type="Rhea" id="RHEA:13065"/>
        <dbReference type="ChEBI" id="CHEBI:15377"/>
        <dbReference type="ChEBI" id="CHEBI:15378"/>
        <dbReference type="ChEBI" id="CHEBI:30616"/>
        <dbReference type="ChEBI" id="CHEBI:43474"/>
        <dbReference type="ChEBI" id="CHEBI:456216"/>
        <dbReference type="EC" id="5.6.2.4"/>
    </reaction>
</comment>
<dbReference type="CDD" id="cd17932">
    <property type="entry name" value="DEXQc_UvrD"/>
    <property type="match status" value="1"/>
</dbReference>
<evidence type="ECO:0000256" key="15">
    <source>
        <dbReference type="ARBA" id="ARBA00048988"/>
    </source>
</evidence>
<accession>A0A2P8DCI2</accession>
<dbReference type="Pfam" id="PF12705">
    <property type="entry name" value="PDDEXK_1"/>
    <property type="match status" value="1"/>
</dbReference>
<dbReference type="PROSITE" id="PS51217">
    <property type="entry name" value="UVRD_HELICASE_CTER"/>
    <property type="match status" value="1"/>
</dbReference>
<keyword evidence="3 16" id="KW-0547">Nucleotide-binding</keyword>
<dbReference type="InterPro" id="IPR014016">
    <property type="entry name" value="UvrD-like_ATP-bd"/>
</dbReference>
<comment type="catalytic activity">
    <reaction evidence="12">
        <text>Couples ATP hydrolysis with the unwinding of duplex DNA by translocating in the 3'-5' direction.</text>
        <dbReference type="EC" id="5.6.2.4"/>
    </reaction>
</comment>
<keyword evidence="11" id="KW-0413">Isomerase</keyword>
<dbReference type="PANTHER" id="PTHR11070">
    <property type="entry name" value="UVRD / RECB / PCRA DNA HELICASE FAMILY MEMBER"/>
    <property type="match status" value="1"/>
</dbReference>
<comment type="similarity">
    <text evidence="1">Belongs to the helicase family. UvrD subfamily.</text>
</comment>
<dbReference type="PANTHER" id="PTHR11070:SF2">
    <property type="entry name" value="ATP-DEPENDENT DNA HELICASE SRS2"/>
    <property type="match status" value="1"/>
</dbReference>
<dbReference type="InterPro" id="IPR014017">
    <property type="entry name" value="DNA_helicase_UvrD-like_C"/>
</dbReference>
<dbReference type="GO" id="GO:0043138">
    <property type="term" value="F:3'-5' DNA helicase activity"/>
    <property type="evidence" value="ECO:0007669"/>
    <property type="project" value="UniProtKB-EC"/>
</dbReference>
<evidence type="ECO:0000256" key="1">
    <source>
        <dbReference type="ARBA" id="ARBA00009922"/>
    </source>
</evidence>
<dbReference type="Proteomes" id="UP000240572">
    <property type="component" value="Unassembled WGS sequence"/>
</dbReference>
<gene>
    <name evidence="19" type="ORF">B0I18_1011050</name>
</gene>
<dbReference type="SUPFAM" id="SSF52980">
    <property type="entry name" value="Restriction endonuclease-like"/>
    <property type="match status" value="1"/>
</dbReference>
<keyword evidence="9" id="KW-0238">DNA-binding</keyword>
<dbReference type="AlphaFoldDB" id="A0A2P8DCI2"/>
<evidence type="ECO:0000256" key="8">
    <source>
        <dbReference type="ARBA" id="ARBA00022840"/>
    </source>
</evidence>
<keyword evidence="8 16" id="KW-0067">ATP-binding</keyword>
<dbReference type="EC" id="5.6.2.4" evidence="13"/>
<proteinExistence type="inferred from homology"/>
<dbReference type="OrthoDB" id="9810135at2"/>
<evidence type="ECO:0000256" key="13">
    <source>
        <dbReference type="ARBA" id="ARBA00034808"/>
    </source>
</evidence>
<dbReference type="Gene3D" id="1.10.10.160">
    <property type="match status" value="1"/>
</dbReference>
<evidence type="ECO:0000313" key="19">
    <source>
        <dbReference type="EMBL" id="PSK94887.1"/>
    </source>
</evidence>
<dbReference type="SUPFAM" id="SSF52540">
    <property type="entry name" value="P-loop containing nucleoside triphosphate hydrolases"/>
    <property type="match status" value="1"/>
</dbReference>
<dbReference type="EMBL" id="PYGD01000001">
    <property type="protein sequence ID" value="PSK94887.1"/>
    <property type="molecule type" value="Genomic_DNA"/>
</dbReference>
<dbReference type="Pfam" id="PF00580">
    <property type="entry name" value="UvrD-helicase"/>
    <property type="match status" value="1"/>
</dbReference>
<evidence type="ECO:0000256" key="6">
    <source>
        <dbReference type="ARBA" id="ARBA00022806"/>
    </source>
</evidence>
<feature type="domain" description="UvrD-like helicase C-terminal" evidence="18">
    <location>
        <begin position="343"/>
        <end position="643"/>
    </location>
</feature>
<evidence type="ECO:0000259" key="17">
    <source>
        <dbReference type="PROSITE" id="PS51198"/>
    </source>
</evidence>
<reference evidence="19 20" key="1">
    <citation type="submission" date="2018-03" db="EMBL/GenBank/DDBJ databases">
        <title>Genomic Encyclopedia of Type Strains, Phase III (KMG-III): the genomes of soil and plant-associated and newly described type strains.</title>
        <authorList>
            <person name="Whitman W."/>
        </authorList>
    </citation>
    <scope>NUCLEOTIDE SEQUENCE [LARGE SCALE GENOMIC DNA]</scope>
    <source>
        <strain evidence="19 20">CGMCC 1.12700</strain>
    </source>
</reference>
<evidence type="ECO:0000256" key="10">
    <source>
        <dbReference type="ARBA" id="ARBA00023204"/>
    </source>
</evidence>
<evidence type="ECO:0000256" key="16">
    <source>
        <dbReference type="PROSITE-ProRule" id="PRU00560"/>
    </source>
</evidence>
<evidence type="ECO:0000256" key="9">
    <source>
        <dbReference type="ARBA" id="ARBA00023125"/>
    </source>
</evidence>
<keyword evidence="2" id="KW-0540">Nuclease</keyword>
<dbReference type="Pfam" id="PF13361">
    <property type="entry name" value="UvrD_C"/>
    <property type="match status" value="1"/>
</dbReference>
<keyword evidence="7" id="KW-0269">Exonuclease</keyword>
<feature type="domain" description="UvrD-like helicase ATP-binding" evidence="17">
    <location>
        <begin position="13"/>
        <end position="342"/>
    </location>
</feature>
<evidence type="ECO:0000256" key="11">
    <source>
        <dbReference type="ARBA" id="ARBA00023235"/>
    </source>
</evidence>
<sequence length="1052" mass="122136">MIKNERLFLDRYQKLNEKQRLAVDTTEGPVMVIAGPGTGKTEILSMRIANLLRSEAQVQPYEILCLTYTDEGSVAMRKRLLQIIGEDAHRVHIFTFHAFCNSLIQSNAEYFGLRDLQPVSDLERTEILHGILEALPEGNILRRLKGNIYYDAQNLHSLFDLMKTEDWQPAEVEQAVTAYLADLPNREAFIYKRANAKQGIKAGDVKQKDIDKETARMERTLAAARLFPIYQARMQALGRYDFSDMILWVLQAFKENEDFLRNYQERFQYVLVDEFQDTSGSQSELLTLLMDFWNSPNIFIVGDDDQSIFEFQGARLKNIVDFYNRYQPDIKVIVLKENYRSSQEILDKATLLINHNQERLIVKLQELALDKNIRSAHPRFVADQPVKPVLKAYHNILHEEADIVQQIETLQQQGVDLSNVAILYSQHKQANNIIDLMERKGIPYWVKRPVNVLDLPMIQQLIHMLKYIEAEQKKPFSGEMYLFELLHVPQLGISPVDLAHLSLHKQEKDTKHKYWRFLLLDSLHLMAMDLESSPALIRIGMAIEEWIHQARNLTIPMLLEKILYDTGLMANILKGDNQVWEMQVLHTFFNFAKEECARQPRITISGFLRIIDDMQIEGLTVPVQKVVRQENGVRFYTAFSAKGHEFEYVFLIGLTKNFWEKKRGASRGFQLPDTLTQTGDSEEHSATEEVMRRVFFVALTRAKKYLQLSYALKDNAGKDLEASQFVDELGETEKQAAEQALSYVSTEQVMDYLHWAFVPVPPVQIALAKKELLESRLERFVMSASALNKYLKCPIAFYYETILQVPVAKNDAMAFGTAIHYALEKLFKKMIDAPEKQFPGKEEMIQDFEKMLWRHEDAFTEIQYKRRKELGAKILTEYYDHYIRDFNKVVVIERMLGNMEVAGVPVKGKLDKIEFEGNECTVVDYKTGNPEYSKKKELLPPSESHPNGGDYWRQMVFYRLLLDNNPYAQAQHWHMKAGLFDYIEKNDAGDFVRYFVPITPADLLTVTEQIKEADKRIRNQEFDRGCNEPDCAWCKFVKTHELVKPVSNDDRL</sequence>
<evidence type="ECO:0000256" key="2">
    <source>
        <dbReference type="ARBA" id="ARBA00022722"/>
    </source>
</evidence>
<dbReference type="InterPro" id="IPR011335">
    <property type="entry name" value="Restrct_endonuc-II-like"/>
</dbReference>
<keyword evidence="20" id="KW-1185">Reference proteome</keyword>
<dbReference type="Gene3D" id="3.40.50.300">
    <property type="entry name" value="P-loop containing nucleotide triphosphate hydrolases"/>
    <property type="match status" value="2"/>
</dbReference>
<dbReference type="Gene3D" id="3.90.320.10">
    <property type="match status" value="1"/>
</dbReference>
<dbReference type="InterPro" id="IPR013986">
    <property type="entry name" value="DExx_box_DNA_helicase_dom_sf"/>
</dbReference>
<name>A0A2P8DCI2_9BACT</name>
<dbReference type="GO" id="GO:0005524">
    <property type="term" value="F:ATP binding"/>
    <property type="evidence" value="ECO:0007669"/>
    <property type="project" value="UniProtKB-UniRule"/>
</dbReference>
<dbReference type="Gene3D" id="1.10.486.10">
    <property type="entry name" value="PCRA, domain 4"/>
    <property type="match status" value="1"/>
</dbReference>
<dbReference type="GO" id="GO:0003677">
    <property type="term" value="F:DNA binding"/>
    <property type="evidence" value="ECO:0007669"/>
    <property type="project" value="UniProtKB-KW"/>
</dbReference>
<evidence type="ECO:0000256" key="4">
    <source>
        <dbReference type="ARBA" id="ARBA00022763"/>
    </source>
</evidence>
<keyword evidence="5 16" id="KW-0378">Hydrolase</keyword>